<dbReference type="EMBL" id="CAKLCB010000110">
    <property type="protein sequence ID" value="CAH0515365.1"/>
    <property type="molecule type" value="Genomic_DNA"/>
</dbReference>
<name>A0ABN8CRB9_9STRA</name>
<organism evidence="2 3">
    <name type="scientific">Peronospora belbahrii</name>
    <dbReference type="NCBI Taxonomy" id="622444"/>
    <lineage>
        <taxon>Eukaryota</taxon>
        <taxon>Sar</taxon>
        <taxon>Stramenopiles</taxon>
        <taxon>Oomycota</taxon>
        <taxon>Peronosporomycetes</taxon>
        <taxon>Peronosporales</taxon>
        <taxon>Peronosporaceae</taxon>
        <taxon>Peronospora</taxon>
    </lineage>
</organism>
<dbReference type="Pfam" id="PF07727">
    <property type="entry name" value="RVT_2"/>
    <property type="match status" value="1"/>
</dbReference>
<keyword evidence="3" id="KW-1185">Reference proteome</keyword>
<dbReference type="InterPro" id="IPR013103">
    <property type="entry name" value="RVT_2"/>
</dbReference>
<proteinExistence type="predicted"/>
<evidence type="ECO:0000313" key="3">
    <source>
        <dbReference type="Proteomes" id="UP001158986"/>
    </source>
</evidence>
<dbReference type="Proteomes" id="UP001158986">
    <property type="component" value="Unassembled WGS sequence"/>
</dbReference>
<comment type="caution">
    <text evidence="2">The sequence shown here is derived from an EMBL/GenBank/DDBJ whole genome shotgun (WGS) entry which is preliminary data.</text>
</comment>
<evidence type="ECO:0000259" key="1">
    <source>
        <dbReference type="Pfam" id="PF07727"/>
    </source>
</evidence>
<reference evidence="2 3" key="1">
    <citation type="submission" date="2021-11" db="EMBL/GenBank/DDBJ databases">
        <authorList>
            <person name="Islam A."/>
            <person name="Islam S."/>
            <person name="Flora M.S."/>
            <person name="Rahman M."/>
            <person name="Ziaur R.M."/>
            <person name="Epstein J.H."/>
            <person name="Hassan M."/>
            <person name="Klassen M."/>
            <person name="Woodard K."/>
            <person name="Webb A."/>
            <person name="Webby R.J."/>
            <person name="El Zowalaty M.E."/>
        </authorList>
    </citation>
    <scope>NUCLEOTIDE SEQUENCE [LARGE SCALE GENOMIC DNA]</scope>
    <source>
        <strain evidence="2">Pbs1</strain>
    </source>
</reference>
<gene>
    <name evidence="2" type="ORF">PBS001_LOCUS2077</name>
</gene>
<accession>A0ABN8CRB9</accession>
<evidence type="ECO:0000313" key="2">
    <source>
        <dbReference type="EMBL" id="CAH0515365.1"/>
    </source>
</evidence>
<protein>
    <recommendedName>
        <fullName evidence="1">Reverse transcriptase Ty1/copia-type domain-containing protein</fullName>
    </recommendedName>
</protein>
<feature type="domain" description="Reverse transcriptase Ty1/copia-type" evidence="1">
    <location>
        <begin position="3"/>
        <end position="93"/>
    </location>
</feature>
<sequence length="120" mass="13373">MCLYFKRSGCDMTIVGVYVGDLLISASSAALVQELCLSMGIMFIKDLGKVRKFLGMRNDLDKDEGYTLDQQAVIEELLEEHGLAKANGVHRPLSDENYDANYGDARLFEHKKDGKGPTIR</sequence>